<dbReference type="InterPro" id="IPR001523">
    <property type="entry name" value="Paired_dom"/>
</dbReference>
<keyword evidence="8" id="KW-0804">Transcription</keyword>
<feature type="compositionally biased region" description="Polar residues" evidence="12">
    <location>
        <begin position="1"/>
        <end position="12"/>
    </location>
</feature>
<keyword evidence="4" id="KW-0563">Paired box</keyword>
<dbReference type="SMART" id="SM00351">
    <property type="entry name" value="PAX"/>
    <property type="match status" value="1"/>
</dbReference>
<feature type="domain" description="Homeobox" evidence="13">
    <location>
        <begin position="486"/>
        <end position="546"/>
    </location>
</feature>
<keyword evidence="5" id="KW-0805">Transcription regulation</keyword>
<dbReference type="InterPro" id="IPR036388">
    <property type="entry name" value="WH-like_DNA-bd_sf"/>
</dbReference>
<feature type="region of interest" description="Disordered" evidence="12">
    <location>
        <begin position="1"/>
        <end position="31"/>
    </location>
</feature>
<feature type="region of interest" description="Disordered" evidence="12">
    <location>
        <begin position="47"/>
        <end position="96"/>
    </location>
</feature>
<dbReference type="GO" id="GO:0000981">
    <property type="term" value="F:DNA-binding transcription factor activity, RNA polymerase II-specific"/>
    <property type="evidence" value="ECO:0007669"/>
    <property type="project" value="InterPro"/>
</dbReference>
<feature type="domain" description="Paired" evidence="14">
    <location>
        <begin position="74"/>
        <end position="200"/>
    </location>
</feature>
<name>A0A7M5UD18_9CNID</name>
<dbReference type="InterPro" id="IPR009057">
    <property type="entry name" value="Homeodomain-like_sf"/>
</dbReference>
<dbReference type="SMART" id="SM00389">
    <property type="entry name" value="HOX"/>
    <property type="match status" value="1"/>
</dbReference>
<feature type="DNA-binding region" description="Homeobox" evidence="10">
    <location>
        <begin position="488"/>
        <end position="547"/>
    </location>
</feature>
<dbReference type="PROSITE" id="PS50071">
    <property type="entry name" value="HOMEOBOX_2"/>
    <property type="match status" value="1"/>
</dbReference>
<comment type="subcellular location">
    <subcellularLocation>
        <location evidence="1 10 11">Nucleus</location>
    </subcellularLocation>
</comment>
<dbReference type="Proteomes" id="UP000594262">
    <property type="component" value="Unplaced"/>
</dbReference>
<dbReference type="PROSITE" id="PS51057">
    <property type="entry name" value="PAIRED_2"/>
    <property type="match status" value="1"/>
</dbReference>
<dbReference type="Gene3D" id="1.10.10.60">
    <property type="entry name" value="Homeodomain-like"/>
    <property type="match status" value="1"/>
</dbReference>
<feature type="compositionally biased region" description="Basic and acidic residues" evidence="12">
    <location>
        <begin position="390"/>
        <end position="430"/>
    </location>
</feature>
<sequence length="603" mass="69796">MDISHNEPTTMVSMGHRNYNHHHHHAPSLKLIKPVPRSLNTSDIQYHQYHQRSSSPPSRSRSPPYKSLPIPSKSLIHSSPKHSTYDREGPPSLALNSNKHSIYSNSTPIVVPHPTYKSYANGGSSGSSPYFHMNRSRPSWVGGSKPKVATPEVVAKIEQYKRENPTIFAWEIREKLMKSNVCKTTNCPSVSSINRILRNRAAERVAQKAFLEREREYSLLRSSTGTTHAPLYPLAESDVRIMSSSAAAYHRLRYGSAQCAHRFCSGGAPSSIIPPSFGMRRLESLESLYRKEHYRNSWKDHFISRKRIASALAPYHTRTSQFEYLSPSYQSENTLKYQWKNLSPATINIDQRYTDEAFVEDGQLSRTYLSPKERKMSHEEQRQLDSTGNSEERDTYTDYPSVDKDEIRPRILSSEHDVTLSPPDRYRNCDDNNNENLPDTEQTTLEKQSNKSLHGEIEVYYSDNSSVNSDCLSDSPMEKLSRSEARKLRRSRTTFTTSQLKLLEREFQNFQYPDVTTREELATKINMSEARVQVWFSNRRAKWRRQQNGEDYDPMEEYTSYHCEDHVSPSQMQINERRRDSIEILEEREYEVFPLSDEDDKAN</sequence>
<organism evidence="15 16">
    <name type="scientific">Clytia hemisphaerica</name>
    <dbReference type="NCBI Taxonomy" id="252671"/>
    <lineage>
        <taxon>Eukaryota</taxon>
        <taxon>Metazoa</taxon>
        <taxon>Cnidaria</taxon>
        <taxon>Hydrozoa</taxon>
        <taxon>Hydroidolina</taxon>
        <taxon>Leptothecata</taxon>
        <taxon>Obeliida</taxon>
        <taxon>Clytiidae</taxon>
        <taxon>Clytia</taxon>
    </lineage>
</organism>
<dbReference type="OrthoDB" id="3225452at2759"/>
<feature type="region of interest" description="Disordered" evidence="12">
    <location>
        <begin position="369"/>
        <end position="451"/>
    </location>
</feature>
<dbReference type="InterPro" id="IPR017970">
    <property type="entry name" value="Homeobox_CS"/>
</dbReference>
<evidence type="ECO:0000256" key="11">
    <source>
        <dbReference type="RuleBase" id="RU000682"/>
    </source>
</evidence>
<feature type="compositionally biased region" description="Polar residues" evidence="12">
    <location>
        <begin position="434"/>
        <end position="451"/>
    </location>
</feature>
<evidence type="ECO:0000256" key="6">
    <source>
        <dbReference type="ARBA" id="ARBA00023125"/>
    </source>
</evidence>
<evidence type="ECO:0000256" key="4">
    <source>
        <dbReference type="ARBA" id="ARBA00022724"/>
    </source>
</evidence>
<feature type="compositionally biased region" description="Basic residues" evidence="12">
    <location>
        <begin position="18"/>
        <end position="27"/>
    </location>
</feature>
<evidence type="ECO:0000256" key="2">
    <source>
        <dbReference type="ARBA" id="ARBA00005733"/>
    </source>
</evidence>
<feature type="compositionally biased region" description="Low complexity" evidence="12">
    <location>
        <begin position="52"/>
        <end position="64"/>
    </location>
</feature>
<dbReference type="GO" id="GO:0005634">
    <property type="term" value="C:nucleus"/>
    <property type="evidence" value="ECO:0007669"/>
    <property type="project" value="UniProtKB-SubCell"/>
</dbReference>
<evidence type="ECO:0000256" key="10">
    <source>
        <dbReference type="PROSITE-ProRule" id="PRU00108"/>
    </source>
</evidence>
<dbReference type="FunFam" id="1.10.10.10:FF:000003">
    <property type="entry name" value="Paired box protein Pax-6"/>
    <property type="match status" value="1"/>
</dbReference>
<proteinExistence type="inferred from homology"/>
<keyword evidence="7 10" id="KW-0371">Homeobox</keyword>
<evidence type="ECO:0000259" key="14">
    <source>
        <dbReference type="PROSITE" id="PS51057"/>
    </source>
</evidence>
<evidence type="ECO:0000313" key="15">
    <source>
        <dbReference type="EnsemblMetazoa" id="CLYHEMP008929.1"/>
    </source>
</evidence>
<evidence type="ECO:0000256" key="8">
    <source>
        <dbReference type="ARBA" id="ARBA00023163"/>
    </source>
</evidence>
<evidence type="ECO:0000256" key="5">
    <source>
        <dbReference type="ARBA" id="ARBA00023015"/>
    </source>
</evidence>
<evidence type="ECO:0000256" key="1">
    <source>
        <dbReference type="ARBA" id="ARBA00004123"/>
    </source>
</evidence>
<keyword evidence="3" id="KW-0217">Developmental protein</keyword>
<keyword evidence="9 10" id="KW-0539">Nucleus</keyword>
<dbReference type="SUPFAM" id="SSF46689">
    <property type="entry name" value="Homeodomain-like"/>
    <property type="match status" value="2"/>
</dbReference>
<dbReference type="EnsemblMetazoa" id="CLYHEMT008929.1">
    <property type="protein sequence ID" value="CLYHEMP008929.1"/>
    <property type="gene ID" value="CLYHEMG008929"/>
</dbReference>
<dbReference type="Pfam" id="PF00292">
    <property type="entry name" value="PAX"/>
    <property type="match status" value="1"/>
</dbReference>
<protein>
    <submittedName>
        <fullName evidence="15">Uncharacterized protein</fullName>
    </submittedName>
</protein>
<evidence type="ECO:0000256" key="12">
    <source>
        <dbReference type="SAM" id="MobiDB-lite"/>
    </source>
</evidence>
<evidence type="ECO:0000259" key="13">
    <source>
        <dbReference type="PROSITE" id="PS50071"/>
    </source>
</evidence>
<dbReference type="InterPro" id="IPR001356">
    <property type="entry name" value="HD"/>
</dbReference>
<keyword evidence="6 10" id="KW-0238">DNA-binding</keyword>
<dbReference type="RefSeq" id="XP_066933578.1">
    <property type="nucleotide sequence ID" value="XM_067077477.1"/>
</dbReference>
<dbReference type="Pfam" id="PF00046">
    <property type="entry name" value="Homeodomain"/>
    <property type="match status" value="1"/>
</dbReference>
<dbReference type="PANTHER" id="PTHR45636">
    <property type="entry name" value="PAIRED BOX PROTEIN PAX-6-RELATED-RELATED"/>
    <property type="match status" value="1"/>
</dbReference>
<dbReference type="Gene3D" id="1.10.10.10">
    <property type="entry name" value="Winged helix-like DNA-binding domain superfamily/Winged helix DNA-binding domain"/>
    <property type="match status" value="1"/>
</dbReference>
<dbReference type="PANTHER" id="PTHR45636:SF41">
    <property type="entry name" value="PAIRED BOX PROTEIN PAX-6-RELATED"/>
    <property type="match status" value="1"/>
</dbReference>
<dbReference type="AlphaFoldDB" id="A0A7M5UD18"/>
<dbReference type="CDD" id="cd00086">
    <property type="entry name" value="homeodomain"/>
    <property type="match status" value="1"/>
</dbReference>
<reference evidence="15" key="1">
    <citation type="submission" date="2021-01" db="UniProtKB">
        <authorList>
            <consortium name="EnsemblMetazoa"/>
        </authorList>
    </citation>
    <scope>IDENTIFICATION</scope>
</reference>
<dbReference type="PROSITE" id="PS00027">
    <property type="entry name" value="HOMEOBOX_1"/>
    <property type="match status" value="1"/>
</dbReference>
<evidence type="ECO:0000256" key="7">
    <source>
        <dbReference type="ARBA" id="ARBA00023155"/>
    </source>
</evidence>
<evidence type="ECO:0000313" key="16">
    <source>
        <dbReference type="Proteomes" id="UP000594262"/>
    </source>
</evidence>
<comment type="similarity">
    <text evidence="2">Belongs to the paired homeobox family.</text>
</comment>
<accession>A0A7M5UD18</accession>
<dbReference type="FunFam" id="1.10.10.60:FF:000679">
    <property type="entry name" value="Homeobox protein aristaless"/>
    <property type="match status" value="1"/>
</dbReference>
<keyword evidence="16" id="KW-1185">Reference proteome</keyword>
<evidence type="ECO:0000256" key="3">
    <source>
        <dbReference type="ARBA" id="ARBA00022473"/>
    </source>
</evidence>
<feature type="compositionally biased region" description="Basic and acidic residues" evidence="12">
    <location>
        <begin position="371"/>
        <end position="383"/>
    </location>
</feature>
<dbReference type="InterPro" id="IPR043565">
    <property type="entry name" value="PAX_fam"/>
</dbReference>
<dbReference type="GeneID" id="136821248"/>
<evidence type="ECO:0000256" key="9">
    <source>
        <dbReference type="ARBA" id="ARBA00023242"/>
    </source>
</evidence>
<dbReference type="GO" id="GO:0000978">
    <property type="term" value="F:RNA polymerase II cis-regulatory region sequence-specific DNA binding"/>
    <property type="evidence" value="ECO:0007669"/>
    <property type="project" value="TreeGrafter"/>
</dbReference>